<keyword evidence="6" id="KW-0614">Plasmid</keyword>
<dbReference type="Pfam" id="PF13208">
    <property type="entry name" value="TerB_N"/>
    <property type="match status" value="1"/>
</dbReference>
<evidence type="ECO:0000313" key="7">
    <source>
        <dbReference type="Proteomes" id="UP000007029"/>
    </source>
</evidence>
<feature type="transmembrane region" description="Helical" evidence="2">
    <location>
        <begin position="7"/>
        <end position="28"/>
    </location>
</feature>
<dbReference type="InterPro" id="IPR025266">
    <property type="entry name" value="TerB_N"/>
</dbReference>
<dbReference type="EMBL" id="CP000464">
    <property type="protein sequence ID" value="ABI93336.1"/>
    <property type="molecule type" value="Genomic_DNA"/>
</dbReference>
<dbReference type="Proteomes" id="UP000007029">
    <property type="component" value="Plasmid pTB1"/>
</dbReference>
<dbReference type="CDD" id="cd07176">
    <property type="entry name" value="terB"/>
    <property type="match status" value="1"/>
</dbReference>
<proteinExistence type="predicted"/>
<keyword evidence="2" id="KW-0812">Transmembrane</keyword>
<dbReference type="Pfam" id="PF15615">
    <property type="entry name" value="TerB_C"/>
    <property type="match status" value="1"/>
</dbReference>
<evidence type="ECO:0000313" key="6">
    <source>
        <dbReference type="EMBL" id="ABI93336.1"/>
    </source>
</evidence>
<evidence type="ECO:0000259" key="3">
    <source>
        <dbReference type="Pfam" id="PF05099"/>
    </source>
</evidence>
<feature type="compositionally biased region" description="Basic and acidic residues" evidence="1">
    <location>
        <begin position="85"/>
        <end position="98"/>
    </location>
</feature>
<dbReference type="InterPro" id="IPR029024">
    <property type="entry name" value="TerB-like"/>
</dbReference>
<dbReference type="HOGENOM" id="CLU_013355_0_0_5"/>
<dbReference type="InterPro" id="IPR007791">
    <property type="entry name" value="DjlA_N"/>
</dbReference>
<dbReference type="Pfam" id="PF05099">
    <property type="entry name" value="TerB"/>
    <property type="match status" value="1"/>
</dbReference>
<evidence type="ECO:0000259" key="4">
    <source>
        <dbReference type="Pfam" id="PF13208"/>
    </source>
</evidence>
<name>Q07GR3_ROSDO</name>
<dbReference type="KEGG" id="rde:RD1_A0035"/>
<keyword evidence="7" id="KW-1185">Reference proteome</keyword>
<dbReference type="InterPro" id="IPR028932">
    <property type="entry name" value="TerB-C"/>
</dbReference>
<dbReference type="AlphaFoldDB" id="Q07GR3"/>
<accession>Q07GR3</accession>
<dbReference type="Gene3D" id="1.10.3680.10">
    <property type="entry name" value="TerB-like"/>
    <property type="match status" value="1"/>
</dbReference>
<geneLocation type="plasmid" evidence="6 7">
    <name>pTB1</name>
</geneLocation>
<reference evidence="6 7" key="1">
    <citation type="journal article" date="2007" name="J. Bacteriol.">
        <title>The complete genome sequence of Roseobacter denitrificans reveals a mixotrophic rather than photosynthetic metabolism.</title>
        <authorList>
            <person name="Swingley W.D."/>
            <person name="Sadekar S."/>
            <person name="Mastrian S.D."/>
            <person name="Matthies H.J."/>
            <person name="Hao J."/>
            <person name="Ramos H."/>
            <person name="Acharya C.R."/>
            <person name="Conrad A.L."/>
            <person name="Taylor H.L."/>
            <person name="Dejesa L.C."/>
            <person name="Shah M.K."/>
            <person name="O'huallachain M.E."/>
            <person name="Lince M.T."/>
            <person name="Blankenship R.E."/>
            <person name="Beatty J.T."/>
            <person name="Touchman J.W."/>
        </authorList>
    </citation>
    <scope>NUCLEOTIDE SEQUENCE [LARGE SCALE GENOMIC DNA]</scope>
    <source>
        <strain evidence="7">ATCC 33942 / OCh 114</strain>
        <plasmid evidence="6 7">pTB1</plasmid>
    </source>
</reference>
<gene>
    <name evidence="6" type="ordered locus">RD1_A0035</name>
</gene>
<feature type="domain" description="TerB N-terminal" evidence="4">
    <location>
        <begin position="161"/>
        <end position="361"/>
    </location>
</feature>
<dbReference type="OrthoDB" id="227636at2"/>
<evidence type="ECO:0000256" key="2">
    <source>
        <dbReference type="SAM" id="Phobius"/>
    </source>
</evidence>
<dbReference type="RefSeq" id="WP_011655392.1">
    <property type="nucleotide sequence ID" value="NC_008386.1"/>
</dbReference>
<evidence type="ECO:0000259" key="5">
    <source>
        <dbReference type="Pfam" id="PF15615"/>
    </source>
</evidence>
<feature type="domain" description="TerB-C" evidence="5">
    <location>
        <begin position="713"/>
        <end position="832"/>
    </location>
</feature>
<sequence length="848" mass="93741">MSSILKFFRVAFFYALYFLMCMIAVVTVLQGWPVGGQMLFAFGLPIVLVWWQEKKRSRKVQAKALAVASENTRVTQSEPVARVSAQEKRIERERERTRKANAVQSSSKAPPKPPKQDYAEIMRAGQSAAPALSAIAKRYENARPSSWKPQSNSRKNGWIPAADTATVAGRDIGGMVYVGTPPLLNHHGYRDKCRAYIDPSLSVARTGGDRAGEGMSYWPGYSDISARSRATYLEWLASGRTDPSYDPGYMFLYFYGLERRFFVDQSNADAKDIITEVRRLISLYPENHSVKRYLGEFLDIATLAETEFEALEPTFERQGWELPFSLKYAIGARLDKGENLTADWVLSWLMCHPESHLRTPATRCRDEFLALFKIRFDDRFPIGLKVSKPRKHLKATYRAASSEFEGTLNPTADGKPVPDISGLRKPVEIAQEVADEVIDDLDKLSRYLGRNPEGRGSIEAHALLPIDLWSLFPSTEMEALKEWARGIMQSGGLVPLADVIEKLEGQRSAKIGKRQLTGAADALARLGFGLAPDPRFALRSPKPEEPVVLFDLDGQIEKLEDVSASYQTVLMELALASFVAHADGRIADAERKALETQIASVEGLSEQERYRLQANMVWFLAVPPDMTLLRRKLKDVGVEDQTAMRAALVGAAHADGVIQSEEVASIEKVYKALGLDPALAYSDLHAGEIADAPRTVRAAQPGNSGEAIPKLQKAAGPVLDASRIAAIRSDTARVSSVLGQIFDAEEETEEGRDSKGATLFTGLDAKHGALLLDLVGQEHWTEDSFEQLCGQHGLMPSGALEAVNEWAFETHDEALLDEYDGYDVSPEIADAVKQKLEGEGRHVQIEAT</sequence>
<dbReference type="SUPFAM" id="SSF158682">
    <property type="entry name" value="TerB-like"/>
    <property type="match status" value="1"/>
</dbReference>
<keyword evidence="2" id="KW-1133">Transmembrane helix</keyword>
<protein>
    <recommendedName>
        <fullName evidence="8">Tellurite resistance protein</fullName>
    </recommendedName>
</protein>
<keyword evidence="2" id="KW-0472">Membrane</keyword>
<feature type="region of interest" description="Disordered" evidence="1">
    <location>
        <begin position="76"/>
        <end position="116"/>
    </location>
</feature>
<organism evidence="6 7">
    <name type="scientific">Roseobacter denitrificans (strain ATCC 33942 / OCh 114)</name>
    <name type="common">Erythrobacter sp. (strain OCh 114)</name>
    <name type="synonym">Roseobacter denitrificans</name>
    <dbReference type="NCBI Taxonomy" id="375451"/>
    <lineage>
        <taxon>Bacteria</taxon>
        <taxon>Pseudomonadati</taxon>
        <taxon>Pseudomonadota</taxon>
        <taxon>Alphaproteobacteria</taxon>
        <taxon>Rhodobacterales</taxon>
        <taxon>Roseobacteraceae</taxon>
        <taxon>Roseobacter</taxon>
    </lineage>
</organism>
<evidence type="ECO:0008006" key="8">
    <source>
        <dbReference type="Google" id="ProtNLM"/>
    </source>
</evidence>
<evidence type="ECO:0000256" key="1">
    <source>
        <dbReference type="SAM" id="MobiDB-lite"/>
    </source>
</evidence>
<feature type="domain" description="Co-chaperone DjlA N-terminal" evidence="3">
    <location>
        <begin position="573"/>
        <end position="678"/>
    </location>
</feature>